<dbReference type="EMBL" id="MNCJ02000323">
    <property type="protein sequence ID" value="KAF5797159.1"/>
    <property type="molecule type" value="Genomic_DNA"/>
</dbReference>
<evidence type="ECO:0000256" key="1">
    <source>
        <dbReference type="ARBA" id="ARBA00022723"/>
    </source>
</evidence>
<dbReference type="OrthoDB" id="1877784at2759"/>
<proteinExistence type="predicted"/>
<dbReference type="Gene3D" id="1.10.600.10">
    <property type="entry name" value="Farnesyl Diphosphate Synthase"/>
    <property type="match status" value="1"/>
</dbReference>
<dbReference type="EC" id="4.2.3.-" evidence="4"/>
<keyword evidence="1" id="KW-0479">Metal-binding</keyword>
<dbReference type="InterPro" id="IPR050148">
    <property type="entry name" value="Terpene_synthase-like"/>
</dbReference>
<dbReference type="Proteomes" id="UP000215914">
    <property type="component" value="Chromosome 3"/>
</dbReference>
<dbReference type="InterPro" id="IPR044814">
    <property type="entry name" value="Terpene_cyclase_plant_C1"/>
</dbReference>
<dbReference type="OMA" id="QSWIMER"/>
<reference evidence="4" key="3">
    <citation type="submission" date="2020-06" db="EMBL/GenBank/DDBJ databases">
        <title>Helianthus annuus Genome sequencing and assembly Release 2.</title>
        <authorList>
            <person name="Gouzy J."/>
            <person name="Langlade N."/>
            <person name="Munos S."/>
        </authorList>
    </citation>
    <scope>NUCLEOTIDE SEQUENCE</scope>
    <source>
        <tissue evidence="4">Leaves</tissue>
    </source>
</reference>
<reference evidence="5" key="2">
    <citation type="submission" date="2017-02" db="EMBL/GenBank/DDBJ databases">
        <title>Sunflower complete genome.</title>
        <authorList>
            <person name="Langlade N."/>
            <person name="Munos S."/>
        </authorList>
    </citation>
    <scope>NUCLEOTIDE SEQUENCE [LARGE SCALE GENOMIC DNA]</scope>
    <source>
        <tissue evidence="5">Leaves</tissue>
    </source>
</reference>
<feature type="domain" description="Terpene synthase metal-binding" evidence="3">
    <location>
        <begin position="263"/>
        <end position="502"/>
    </location>
</feature>
<keyword evidence="4" id="KW-0456">Lyase</keyword>
<dbReference type="SFLD" id="SFLDS00005">
    <property type="entry name" value="Isoprenoid_Synthase_Type_I"/>
    <property type="match status" value="1"/>
</dbReference>
<dbReference type="Pfam" id="PF01397">
    <property type="entry name" value="Terpene_synth"/>
    <property type="match status" value="1"/>
</dbReference>
<keyword evidence="6" id="KW-1185">Reference proteome</keyword>
<dbReference type="Gramene" id="mRNA:HanXRQr2_Chr08g0360421">
    <property type="protein sequence ID" value="mRNA:HanXRQr2_Chr08g0360421"/>
    <property type="gene ID" value="HanXRQr2_Chr08g0360421"/>
</dbReference>
<dbReference type="CDD" id="cd00684">
    <property type="entry name" value="Terpene_cyclase_plant_C1"/>
    <property type="match status" value="1"/>
</dbReference>
<dbReference type="GO" id="GO:0016740">
    <property type="term" value="F:transferase activity"/>
    <property type="evidence" value="ECO:0007669"/>
    <property type="project" value="UniProtKB-KW"/>
</dbReference>
<dbReference type="AlphaFoldDB" id="A0A251V7L2"/>
<evidence type="ECO:0000313" key="5">
    <source>
        <dbReference type="EMBL" id="OTG31607.1"/>
    </source>
</evidence>
<protein>
    <submittedName>
        <fullName evidence="4">Lyase</fullName>
        <ecNumber evidence="4">4.2.3.-</ecNumber>
    </submittedName>
    <submittedName>
        <fullName evidence="5">Putative terpenoid cyclases/protein prenyltransferase alpha-alpha toroid</fullName>
    </submittedName>
</protein>
<feature type="domain" description="Terpene synthase N-terminal" evidence="2">
    <location>
        <begin position="31"/>
        <end position="206"/>
    </location>
</feature>
<dbReference type="FunFam" id="1.10.600.10:FF:000007">
    <property type="entry name" value="Isoprene synthase, chloroplastic"/>
    <property type="match status" value="1"/>
</dbReference>
<dbReference type="SUPFAM" id="SSF48239">
    <property type="entry name" value="Terpenoid cyclases/Protein prenyltransferases"/>
    <property type="match status" value="1"/>
</dbReference>
<dbReference type="InterPro" id="IPR036965">
    <property type="entry name" value="Terpene_synth_N_sf"/>
</dbReference>
<dbReference type="SUPFAM" id="SSF48576">
    <property type="entry name" value="Terpenoid synthases"/>
    <property type="match status" value="1"/>
</dbReference>
<dbReference type="Gene3D" id="1.50.10.130">
    <property type="entry name" value="Terpene synthase, N-terminal domain"/>
    <property type="match status" value="1"/>
</dbReference>
<dbReference type="GO" id="GO:0046246">
    <property type="term" value="P:terpene biosynthetic process"/>
    <property type="evidence" value="ECO:0000318"/>
    <property type="project" value="GO_Central"/>
</dbReference>
<dbReference type="GO" id="GO:0016102">
    <property type="term" value="P:diterpenoid biosynthetic process"/>
    <property type="evidence" value="ECO:0007669"/>
    <property type="project" value="InterPro"/>
</dbReference>
<dbReference type="GO" id="GO:0000287">
    <property type="term" value="F:magnesium ion binding"/>
    <property type="evidence" value="ECO:0007669"/>
    <property type="project" value="InterPro"/>
</dbReference>
<reference evidence="4 6" key="1">
    <citation type="journal article" date="2017" name="Nature">
        <title>The sunflower genome provides insights into oil metabolism, flowering and Asterid evolution.</title>
        <authorList>
            <person name="Badouin H."/>
            <person name="Gouzy J."/>
            <person name="Grassa C.J."/>
            <person name="Murat F."/>
            <person name="Staton S.E."/>
            <person name="Cottret L."/>
            <person name="Lelandais-Briere C."/>
            <person name="Owens G.L."/>
            <person name="Carrere S."/>
            <person name="Mayjonade B."/>
            <person name="Legrand L."/>
            <person name="Gill N."/>
            <person name="Kane N.C."/>
            <person name="Bowers J.E."/>
            <person name="Hubner S."/>
            <person name="Bellec A."/>
            <person name="Berard A."/>
            <person name="Berges H."/>
            <person name="Blanchet N."/>
            <person name="Boniface M.C."/>
            <person name="Brunel D."/>
            <person name="Catrice O."/>
            <person name="Chaidir N."/>
            <person name="Claudel C."/>
            <person name="Donnadieu C."/>
            <person name="Faraut T."/>
            <person name="Fievet G."/>
            <person name="Helmstetter N."/>
            <person name="King M."/>
            <person name="Knapp S.J."/>
            <person name="Lai Z."/>
            <person name="Le Paslier M.C."/>
            <person name="Lippi Y."/>
            <person name="Lorenzon L."/>
            <person name="Mandel J.R."/>
            <person name="Marage G."/>
            <person name="Marchand G."/>
            <person name="Marquand E."/>
            <person name="Bret-Mestries E."/>
            <person name="Morien E."/>
            <person name="Nambeesan S."/>
            <person name="Nguyen T."/>
            <person name="Pegot-Espagnet P."/>
            <person name="Pouilly N."/>
            <person name="Raftis F."/>
            <person name="Sallet E."/>
            <person name="Schiex T."/>
            <person name="Thomas J."/>
            <person name="Vandecasteele C."/>
            <person name="Vares D."/>
            <person name="Vear F."/>
            <person name="Vautrin S."/>
            <person name="Crespi M."/>
            <person name="Mangin B."/>
            <person name="Burke J.M."/>
            <person name="Salse J."/>
            <person name="Munos S."/>
            <person name="Vincourt P."/>
            <person name="Rieseberg L.H."/>
            <person name="Langlade N.B."/>
        </authorList>
    </citation>
    <scope>NUCLEOTIDE SEQUENCE [LARGE SCALE GENOMIC DNA]</scope>
    <source>
        <strain evidence="6">cv. SF193</strain>
        <tissue evidence="4">Leaves</tissue>
    </source>
</reference>
<evidence type="ECO:0000259" key="2">
    <source>
        <dbReference type="Pfam" id="PF01397"/>
    </source>
</evidence>
<gene>
    <name evidence="5" type="ORF">HannXRQ_Chr03g0077571</name>
    <name evidence="4" type="ORF">HanXRQr2_Chr08g0360421</name>
</gene>
<dbReference type="Pfam" id="PF03936">
    <property type="entry name" value="Terpene_synth_C"/>
    <property type="match status" value="1"/>
</dbReference>
<sequence>MATPEANTILQANAQGTIEPVRPSVHFPPSIWGDRFLSFSLDNSQLEAYGKAMEQPKEQVRRLILNPAIDSNEKLSLIYYVYRLGLTYLFSKDIDGQLDKLFNELNLQRYEDEDLYTISIHFQVFRIFGYRFSCDVFNKFKDYSTGDFKEDIATDVKGMISFYESAQLRIRGESNLDEANVFTITKLKTIEKTLEGKLAQKVKHVLERPYNRGHPMVEARRYLIQFEEEFSRYDSLLMLAKVHFNYLQLLQKEELQTISKWWKDKNLQVIMPYVRDRVPELYTWILALYLEPYYSQARIITTKIILFVLVLDDTYDAYSTIEEARLLTSAINRWDISAMSQLPEYMRPFYELVLNEYAEFDKPQPHQWTPYIIEASKKAFQDLARSYLQEAEWRLSGEVPSFEEYMKIGLYTSTHDLLCKSALIGMGKIVTQESIAWYKSDPKMLIAVELIGRIEDDVVSVEFERERGPSATSVDAYMKTFRVSEIVAVQAVKEMVENSWKDINEGCLKPTEVPMDLLTPIVNLAQMTDVAYRYNDGFTFPEKTLKEYITLLFCVSVPM</sequence>
<keyword evidence="5" id="KW-0808">Transferase</keyword>
<dbReference type="STRING" id="4232.A0A251V7L2"/>
<dbReference type="InterPro" id="IPR008949">
    <property type="entry name" value="Isoprenoid_synthase_dom_sf"/>
</dbReference>
<dbReference type="EMBL" id="CM007892">
    <property type="protein sequence ID" value="OTG31607.1"/>
    <property type="molecule type" value="Genomic_DNA"/>
</dbReference>
<dbReference type="PANTHER" id="PTHR31225">
    <property type="entry name" value="OS04G0344100 PROTEIN-RELATED"/>
    <property type="match status" value="1"/>
</dbReference>
<dbReference type="InterPro" id="IPR001906">
    <property type="entry name" value="Terpene_synth_N"/>
</dbReference>
<dbReference type="InterPro" id="IPR008930">
    <property type="entry name" value="Terpenoid_cyclase/PrenylTrfase"/>
</dbReference>
<dbReference type="InParanoid" id="A0A251V7L2"/>
<name>A0A251V7L2_HELAN</name>
<dbReference type="GO" id="GO:0010333">
    <property type="term" value="F:terpene synthase activity"/>
    <property type="evidence" value="ECO:0000318"/>
    <property type="project" value="GO_Central"/>
</dbReference>
<evidence type="ECO:0000313" key="6">
    <source>
        <dbReference type="Proteomes" id="UP000215914"/>
    </source>
</evidence>
<dbReference type="InterPro" id="IPR005630">
    <property type="entry name" value="Terpene_synthase_metal-bd"/>
</dbReference>
<dbReference type="SFLD" id="SFLDG01019">
    <property type="entry name" value="Terpene_Cyclase_Like_1_C_Termi"/>
    <property type="match status" value="1"/>
</dbReference>
<evidence type="ECO:0000259" key="3">
    <source>
        <dbReference type="Pfam" id="PF03936"/>
    </source>
</evidence>
<dbReference type="InterPro" id="IPR034741">
    <property type="entry name" value="Terpene_cyclase-like_1_C"/>
</dbReference>
<dbReference type="PANTHER" id="PTHR31225:SF254">
    <property type="entry name" value="LYASE"/>
    <property type="match status" value="1"/>
</dbReference>
<accession>A0A251V7L2</accession>
<evidence type="ECO:0000313" key="4">
    <source>
        <dbReference type="EMBL" id="KAF5797159.1"/>
    </source>
</evidence>
<organism evidence="5 6">
    <name type="scientific">Helianthus annuus</name>
    <name type="common">Common sunflower</name>
    <dbReference type="NCBI Taxonomy" id="4232"/>
    <lineage>
        <taxon>Eukaryota</taxon>
        <taxon>Viridiplantae</taxon>
        <taxon>Streptophyta</taxon>
        <taxon>Embryophyta</taxon>
        <taxon>Tracheophyta</taxon>
        <taxon>Spermatophyta</taxon>
        <taxon>Magnoliopsida</taxon>
        <taxon>eudicotyledons</taxon>
        <taxon>Gunneridae</taxon>
        <taxon>Pentapetalae</taxon>
        <taxon>asterids</taxon>
        <taxon>campanulids</taxon>
        <taxon>Asterales</taxon>
        <taxon>Asteraceae</taxon>
        <taxon>Asteroideae</taxon>
        <taxon>Heliantheae alliance</taxon>
        <taxon>Heliantheae</taxon>
        <taxon>Helianthus</taxon>
    </lineage>
</organism>
<dbReference type="FunCoup" id="A0A251V7L2">
    <property type="interactions" value="38"/>
</dbReference>